<dbReference type="AlphaFoldDB" id="A0A4R8IS61"/>
<comment type="caution">
    <text evidence="1">The sequence shown here is derived from an EMBL/GenBank/DDBJ whole genome shotgun (WGS) entry which is preliminary data.</text>
</comment>
<reference evidence="1 2" key="1">
    <citation type="submission" date="2019-03" db="EMBL/GenBank/DDBJ databases">
        <title>Genomic Encyclopedia of Type Strains, Phase IV (KMG-IV): sequencing the most valuable type-strain genomes for metagenomic binning, comparative biology and taxonomic classification.</title>
        <authorList>
            <person name="Goeker M."/>
        </authorList>
    </citation>
    <scope>NUCLEOTIDE SEQUENCE [LARGE SCALE GENOMIC DNA]</scope>
    <source>
        <strain evidence="1 2">DSM 16326</strain>
    </source>
</reference>
<name>A0A4R8IS61_9GAMM</name>
<dbReference type="EMBL" id="SOQX01000001">
    <property type="protein sequence ID" value="TDY03796.1"/>
    <property type="molecule type" value="Genomic_DNA"/>
</dbReference>
<accession>A0A4R8IS61</accession>
<dbReference type="Proteomes" id="UP000294914">
    <property type="component" value="Unassembled WGS sequence"/>
</dbReference>
<evidence type="ECO:0000313" key="2">
    <source>
        <dbReference type="Proteomes" id="UP000294914"/>
    </source>
</evidence>
<dbReference type="NCBIfam" id="TIGR04353">
    <property type="entry name" value="PqqD_rel_X"/>
    <property type="match status" value="1"/>
</dbReference>
<protein>
    <submittedName>
        <fullName evidence="1">PqqD family protein of HPr-rel-A system</fullName>
    </submittedName>
</protein>
<evidence type="ECO:0000313" key="1">
    <source>
        <dbReference type="EMBL" id="TDY03796.1"/>
    </source>
</evidence>
<dbReference type="InterPro" id="IPR027599">
    <property type="entry name" value="PqqD-rel_X"/>
</dbReference>
<organism evidence="1 2">
    <name type="scientific">Thiohalophilus thiocyanatoxydans</name>
    <dbReference type="NCBI Taxonomy" id="381308"/>
    <lineage>
        <taxon>Bacteria</taxon>
        <taxon>Pseudomonadati</taxon>
        <taxon>Pseudomonadota</taxon>
        <taxon>Gammaproteobacteria</taxon>
        <taxon>Thiohalomonadales</taxon>
        <taxon>Thiohalophilaceae</taxon>
        <taxon>Thiohalophilus</taxon>
    </lineage>
</organism>
<proteinExistence type="predicted"/>
<keyword evidence="2" id="KW-1185">Reference proteome</keyword>
<dbReference type="OrthoDB" id="7475313at2"/>
<sequence>MADANAFNHPLHLTPDLYLRHWDTETLVFNAASGDTHLLCGPAAQLLRAIETQSRSLPDDPDTLITKLRGLGLIEQAGS</sequence>
<gene>
    <name evidence="1" type="ORF">EDC23_0166</name>
</gene>
<dbReference type="RefSeq" id="WP_134080372.1">
    <property type="nucleotide sequence ID" value="NZ_SOQX01000001.1"/>
</dbReference>